<evidence type="ECO:0000313" key="2">
    <source>
        <dbReference type="Proteomes" id="UP000199213"/>
    </source>
</evidence>
<dbReference type="AlphaFoldDB" id="A0A1G9FJP2"/>
<dbReference type="OrthoDB" id="5188793at2"/>
<evidence type="ECO:0000313" key="1">
    <source>
        <dbReference type="EMBL" id="SDK88403.1"/>
    </source>
</evidence>
<accession>A0A1G9FJP2</accession>
<organism evidence="1 2">
    <name type="scientific">Actinopolyspora mzabensis</name>
    <dbReference type="NCBI Taxonomy" id="995066"/>
    <lineage>
        <taxon>Bacteria</taxon>
        <taxon>Bacillati</taxon>
        <taxon>Actinomycetota</taxon>
        <taxon>Actinomycetes</taxon>
        <taxon>Actinopolysporales</taxon>
        <taxon>Actinopolysporaceae</taxon>
        <taxon>Actinopolyspora</taxon>
    </lineage>
</organism>
<dbReference type="Proteomes" id="UP000199213">
    <property type="component" value="Unassembled WGS sequence"/>
</dbReference>
<reference evidence="2" key="1">
    <citation type="submission" date="2016-10" db="EMBL/GenBank/DDBJ databases">
        <authorList>
            <person name="Varghese N."/>
            <person name="Submissions S."/>
        </authorList>
    </citation>
    <scope>NUCLEOTIDE SEQUENCE [LARGE SCALE GENOMIC DNA]</scope>
    <source>
        <strain evidence="2">DSM 45460</strain>
    </source>
</reference>
<sequence length="124" mass="13187">MTDSGSGFGVDLYRLEKVAKDYLPTVSGVYDKALGHCEDAQRAVNGLSGVPEQFHGPGGSMAQAYGQLHGAITGVLKSTRTSLDETADALHETVRMYAEADQGVSDELDRLMQQQGTPKPEGNS</sequence>
<protein>
    <recommendedName>
        <fullName evidence="3">Excreted virulence factor EspC, type VII ESX diderm</fullName>
    </recommendedName>
</protein>
<name>A0A1G9FJP2_ACTMZ</name>
<proteinExistence type="predicted"/>
<keyword evidence="2" id="KW-1185">Reference proteome</keyword>
<gene>
    <name evidence="1" type="ORF">SAMN04487820_11573</name>
</gene>
<dbReference type="EMBL" id="FNFM01000015">
    <property type="protein sequence ID" value="SDK88403.1"/>
    <property type="molecule type" value="Genomic_DNA"/>
</dbReference>
<evidence type="ECO:0008006" key="3">
    <source>
        <dbReference type="Google" id="ProtNLM"/>
    </source>
</evidence>
<dbReference type="RefSeq" id="WP_092632498.1">
    <property type="nucleotide sequence ID" value="NZ_FNFM01000015.1"/>
</dbReference>